<evidence type="ECO:0000313" key="1">
    <source>
        <dbReference type="EMBL" id="DAE23559.1"/>
    </source>
</evidence>
<organism evidence="1">
    <name type="scientific">Myoviridae sp. ctyWv1</name>
    <dbReference type="NCBI Taxonomy" id="2826718"/>
    <lineage>
        <taxon>Viruses</taxon>
        <taxon>Duplodnaviria</taxon>
        <taxon>Heunggongvirae</taxon>
        <taxon>Uroviricota</taxon>
        <taxon>Caudoviricetes</taxon>
    </lineage>
</organism>
<protein>
    <submittedName>
        <fullName evidence="1">DNA-directed RNA polymerase</fullName>
    </submittedName>
</protein>
<proteinExistence type="predicted"/>
<reference evidence="1" key="1">
    <citation type="journal article" date="2021" name="Proc. Natl. Acad. Sci. U.S.A.">
        <title>A Catalog of Tens of Thousands of Viruses from Human Metagenomes Reveals Hidden Associations with Chronic Diseases.</title>
        <authorList>
            <person name="Tisza M.J."/>
            <person name="Buck C.B."/>
        </authorList>
    </citation>
    <scope>NUCLEOTIDE SEQUENCE</scope>
    <source>
        <strain evidence="1">CtyWv1</strain>
    </source>
</reference>
<dbReference type="GO" id="GO:0000428">
    <property type="term" value="C:DNA-directed RNA polymerase complex"/>
    <property type="evidence" value="ECO:0007669"/>
    <property type="project" value="UniProtKB-KW"/>
</dbReference>
<name>A0A8S5QW84_9CAUD</name>
<keyword evidence="1" id="KW-0804">Transcription</keyword>
<dbReference type="EMBL" id="BK015755">
    <property type="protein sequence ID" value="DAE23559.1"/>
    <property type="molecule type" value="Genomic_DNA"/>
</dbReference>
<sequence>MLKIGSIEDNDGEYIIHREFYRQGMIFKDEEAYKFHKDQPCYSPELSDSVYTGNDFLELCNCQQDLADELFEGVDWQHPESLKEDWFVNGEWVECEGCGKIINYGDGCNDTKCPNCGRKVKVG</sequence>
<keyword evidence="1" id="KW-0240">DNA-directed RNA polymerase</keyword>
<accession>A0A8S5QW84</accession>